<sequence length="654" mass="71824">MSSSGNTNRTALHRRGKSNTSDSFGDFIDSSSSAAALDHPEQVDEPKDGNGDSFIDDDEWQDADLVAGFSPQMHTSSMENYMQKPGSASQTAKVKQLDDLDWEAWETPRGGTPGPSNGKAANGQPNDDFLAAFERVSMAQRNQTERQPSPPMIDLREMEKKLEQQRKGEIQLNSADLDFFESFDKNPRAVMANSRSQSSDERALRGDQLNSMHEAQASPINIQTPLEIDRDGYFDAKASGSQEGFSPSYEKGHGGRGSWSDTAGGWAGSFRRTLGSIRGHLPSAKDFYISEEDNDDREGSSKPATSGRGTPTSGSTDKKEEHHKHPRKLADISQYSQTTPFSNHADSGSPTKQTTPLRRDSDGFSARLRPTAGHHSTAPVSGAPGFNPNAVRNWNTGSWSLSSREEVERRRNPIPVSLKGRREETQSVVEDDLAASLTAHLPKRLQLGKSWKLLYSSDQHGISLSTLYHKVETGLDLRNLRNPNTRRTSAGVADAEGWLRGASDATRAAVTGVQRVGGGLNMSDAGLILAIKDEEDHVFGFFANERLRAQTSYYGNGECFLWKQTDQGQLKTFKWTGRNDYMILTEAHYLSFGGGEGKYGLWVDGRLEQGVSSHCPAFDNEILCDGKDDSTAPQKEGQEGRFECITLEVWACGI</sequence>
<dbReference type="AlphaFoldDB" id="A0A316V7U8"/>
<evidence type="ECO:0000259" key="6">
    <source>
        <dbReference type="PROSITE" id="PS51886"/>
    </source>
</evidence>
<dbReference type="PANTHER" id="PTHR23354">
    <property type="entry name" value="NUCLEOLAR PROTEIN 7/ESTROGEN RECEPTOR COACTIVATOR-RELATED"/>
    <property type="match status" value="1"/>
</dbReference>
<evidence type="ECO:0000256" key="1">
    <source>
        <dbReference type="ARBA" id="ARBA00004173"/>
    </source>
</evidence>
<feature type="region of interest" description="Disordered" evidence="5">
    <location>
        <begin position="291"/>
        <end position="389"/>
    </location>
</feature>
<feature type="non-terminal residue" evidence="7">
    <location>
        <position position="654"/>
    </location>
</feature>
<evidence type="ECO:0000256" key="3">
    <source>
        <dbReference type="ARBA" id="ARBA00023128"/>
    </source>
</evidence>
<dbReference type="RefSeq" id="XP_025352585.1">
    <property type="nucleotide sequence ID" value="XM_025499616.1"/>
</dbReference>
<dbReference type="Pfam" id="PF07534">
    <property type="entry name" value="TLD"/>
    <property type="match status" value="2"/>
</dbReference>
<dbReference type="InterPro" id="IPR006571">
    <property type="entry name" value="TLDc_dom"/>
</dbReference>
<dbReference type="PROSITE" id="PS51886">
    <property type="entry name" value="TLDC"/>
    <property type="match status" value="1"/>
</dbReference>
<dbReference type="OrthoDB" id="26679at2759"/>
<protein>
    <recommendedName>
        <fullName evidence="4">Oxidation resistance protein 1</fullName>
    </recommendedName>
</protein>
<evidence type="ECO:0000256" key="5">
    <source>
        <dbReference type="SAM" id="MobiDB-lite"/>
    </source>
</evidence>
<feature type="domain" description="TLDc" evidence="6">
    <location>
        <begin position="427"/>
        <end position="653"/>
    </location>
</feature>
<dbReference type="STRING" id="1280837.A0A316V7U8"/>
<feature type="compositionally biased region" description="Polar residues" evidence="5">
    <location>
        <begin position="72"/>
        <end position="93"/>
    </location>
</feature>
<dbReference type="InParanoid" id="A0A316V7U8"/>
<dbReference type="GO" id="GO:0005739">
    <property type="term" value="C:mitochondrion"/>
    <property type="evidence" value="ECO:0007669"/>
    <property type="project" value="UniProtKB-SubCell"/>
</dbReference>
<feature type="compositionally biased region" description="Basic and acidic residues" evidence="5">
    <location>
        <begin position="38"/>
        <end position="50"/>
    </location>
</feature>
<name>A0A316V7U8_9BASI</name>
<dbReference type="PANTHER" id="PTHR23354:SF62">
    <property type="entry name" value="MUSTARD, ISOFORM V"/>
    <property type="match status" value="1"/>
</dbReference>
<evidence type="ECO:0000256" key="4">
    <source>
        <dbReference type="ARBA" id="ARBA00040604"/>
    </source>
</evidence>
<feature type="region of interest" description="Disordered" evidence="5">
    <location>
        <begin position="237"/>
        <end position="260"/>
    </location>
</feature>
<reference evidence="7 8" key="1">
    <citation type="journal article" date="2018" name="Mol. Biol. Evol.">
        <title>Broad Genomic Sampling Reveals a Smut Pathogenic Ancestry of the Fungal Clade Ustilaginomycotina.</title>
        <authorList>
            <person name="Kijpornyongpan T."/>
            <person name="Mondo S.J."/>
            <person name="Barry K."/>
            <person name="Sandor L."/>
            <person name="Lee J."/>
            <person name="Lipzen A."/>
            <person name="Pangilinan J."/>
            <person name="LaButti K."/>
            <person name="Hainaut M."/>
            <person name="Henrissat B."/>
            <person name="Grigoriev I.V."/>
            <person name="Spatafora J.W."/>
            <person name="Aime M.C."/>
        </authorList>
    </citation>
    <scope>NUCLEOTIDE SEQUENCE [LARGE SCALE GENOMIC DNA]</scope>
    <source>
        <strain evidence="7 8">MCA 3882</strain>
    </source>
</reference>
<comment type="subcellular location">
    <subcellularLocation>
        <location evidence="1">Mitochondrion</location>
    </subcellularLocation>
</comment>
<feature type="compositionally biased region" description="Polar residues" evidence="5">
    <location>
        <begin position="1"/>
        <end position="10"/>
    </location>
</feature>
<dbReference type="GO" id="GO:0005634">
    <property type="term" value="C:nucleus"/>
    <property type="evidence" value="ECO:0007669"/>
    <property type="project" value="TreeGrafter"/>
</dbReference>
<evidence type="ECO:0000313" key="8">
    <source>
        <dbReference type="Proteomes" id="UP000245771"/>
    </source>
</evidence>
<dbReference type="SMART" id="SM00584">
    <property type="entry name" value="TLDc"/>
    <property type="match status" value="1"/>
</dbReference>
<gene>
    <name evidence="7" type="ORF">FA14DRAFT_162451</name>
</gene>
<evidence type="ECO:0000313" key="7">
    <source>
        <dbReference type="EMBL" id="PWN32283.1"/>
    </source>
</evidence>
<feature type="compositionally biased region" description="Low complexity" evidence="5">
    <location>
        <begin position="305"/>
        <end position="315"/>
    </location>
</feature>
<keyword evidence="8" id="KW-1185">Reference proteome</keyword>
<organism evidence="7 8">
    <name type="scientific">Meira miltonrushii</name>
    <dbReference type="NCBI Taxonomy" id="1280837"/>
    <lineage>
        <taxon>Eukaryota</taxon>
        <taxon>Fungi</taxon>
        <taxon>Dikarya</taxon>
        <taxon>Basidiomycota</taxon>
        <taxon>Ustilaginomycotina</taxon>
        <taxon>Exobasidiomycetes</taxon>
        <taxon>Exobasidiales</taxon>
        <taxon>Brachybasidiaceae</taxon>
        <taxon>Meira</taxon>
    </lineage>
</organism>
<comment type="similarity">
    <text evidence="2">Belongs to the OXR1 family.</text>
</comment>
<evidence type="ECO:0000256" key="2">
    <source>
        <dbReference type="ARBA" id="ARBA00009540"/>
    </source>
</evidence>
<dbReference type="Proteomes" id="UP000245771">
    <property type="component" value="Unassembled WGS sequence"/>
</dbReference>
<proteinExistence type="inferred from homology"/>
<feature type="region of interest" description="Disordered" evidence="5">
    <location>
        <begin position="1"/>
        <end position="127"/>
    </location>
</feature>
<feature type="compositionally biased region" description="Low complexity" evidence="5">
    <location>
        <begin position="21"/>
        <end position="36"/>
    </location>
</feature>
<feature type="compositionally biased region" description="Polar residues" evidence="5">
    <location>
        <begin position="333"/>
        <end position="356"/>
    </location>
</feature>
<dbReference type="EMBL" id="KZ819606">
    <property type="protein sequence ID" value="PWN32283.1"/>
    <property type="molecule type" value="Genomic_DNA"/>
</dbReference>
<dbReference type="GO" id="GO:0006979">
    <property type="term" value="P:response to oxidative stress"/>
    <property type="evidence" value="ECO:0007669"/>
    <property type="project" value="TreeGrafter"/>
</dbReference>
<dbReference type="GeneID" id="37021397"/>
<accession>A0A316V7U8</accession>
<keyword evidence="3" id="KW-0496">Mitochondrion</keyword>